<dbReference type="InterPro" id="IPR014284">
    <property type="entry name" value="RNA_pol_sigma-70_dom"/>
</dbReference>
<comment type="caution">
    <text evidence="4">The sequence shown here is derived from an EMBL/GenBank/DDBJ whole genome shotgun (WGS) entry which is preliminary data.</text>
</comment>
<keyword evidence="5" id="KW-1185">Reference proteome</keyword>
<dbReference type="InterPro" id="IPR007627">
    <property type="entry name" value="RNA_pol_sigma70_r2"/>
</dbReference>
<dbReference type="PANTHER" id="PTHR47756:SF2">
    <property type="entry name" value="BLL6612 PROTEIN"/>
    <property type="match status" value="1"/>
</dbReference>
<organism evidence="4 5">
    <name type="scientific">Niastella soli</name>
    <dbReference type="NCBI Taxonomy" id="2821487"/>
    <lineage>
        <taxon>Bacteria</taxon>
        <taxon>Pseudomonadati</taxon>
        <taxon>Bacteroidota</taxon>
        <taxon>Chitinophagia</taxon>
        <taxon>Chitinophagales</taxon>
        <taxon>Chitinophagaceae</taxon>
        <taxon>Niastella</taxon>
    </lineage>
</organism>
<dbReference type="InterPro" id="IPR013324">
    <property type="entry name" value="RNA_pol_sigma_r3/r4-like"/>
</dbReference>
<protein>
    <submittedName>
        <fullName evidence="4">Sigma-70 family RNA polymerase sigma factor</fullName>
    </submittedName>
</protein>
<gene>
    <name evidence="4" type="ORF">J7I42_12380</name>
</gene>
<dbReference type="Pfam" id="PF08281">
    <property type="entry name" value="Sigma70_r4_2"/>
    <property type="match status" value="1"/>
</dbReference>
<dbReference type="InterPro" id="IPR013249">
    <property type="entry name" value="RNA_pol_sigma70_r4_t2"/>
</dbReference>
<evidence type="ECO:0000313" key="4">
    <source>
        <dbReference type="EMBL" id="MBO9201067.1"/>
    </source>
</evidence>
<dbReference type="InterPro" id="IPR046531">
    <property type="entry name" value="DUF6596"/>
</dbReference>
<dbReference type="NCBIfam" id="TIGR02937">
    <property type="entry name" value="sigma70-ECF"/>
    <property type="match status" value="1"/>
</dbReference>
<dbReference type="EMBL" id="JAGHKO010000001">
    <property type="protein sequence ID" value="MBO9201067.1"/>
    <property type="molecule type" value="Genomic_DNA"/>
</dbReference>
<dbReference type="Gene3D" id="1.10.1740.10">
    <property type="match status" value="1"/>
</dbReference>
<dbReference type="Pfam" id="PF04542">
    <property type="entry name" value="Sigma70_r2"/>
    <property type="match status" value="1"/>
</dbReference>
<dbReference type="RefSeq" id="WP_209139098.1">
    <property type="nucleotide sequence ID" value="NZ_JAGHKO010000001.1"/>
</dbReference>
<name>A0ABS3YT55_9BACT</name>
<dbReference type="SUPFAM" id="SSF88659">
    <property type="entry name" value="Sigma3 and sigma4 domains of RNA polymerase sigma factors"/>
    <property type="match status" value="1"/>
</dbReference>
<proteinExistence type="predicted"/>
<evidence type="ECO:0000259" key="2">
    <source>
        <dbReference type="Pfam" id="PF08281"/>
    </source>
</evidence>
<accession>A0ABS3YT55</accession>
<feature type="domain" description="RNA polymerase sigma factor 70 region 4 type 2" evidence="2">
    <location>
        <begin position="121"/>
        <end position="173"/>
    </location>
</feature>
<evidence type="ECO:0000259" key="1">
    <source>
        <dbReference type="Pfam" id="PF04542"/>
    </source>
</evidence>
<evidence type="ECO:0000259" key="3">
    <source>
        <dbReference type="Pfam" id="PF20239"/>
    </source>
</evidence>
<dbReference type="Proteomes" id="UP000677244">
    <property type="component" value="Unassembled WGS sequence"/>
</dbReference>
<dbReference type="PANTHER" id="PTHR47756">
    <property type="entry name" value="BLL6612 PROTEIN-RELATED"/>
    <property type="match status" value="1"/>
</dbReference>
<dbReference type="InterPro" id="IPR013325">
    <property type="entry name" value="RNA_pol_sigma_r2"/>
</dbReference>
<dbReference type="SUPFAM" id="SSF88946">
    <property type="entry name" value="Sigma2 domain of RNA polymerase sigma factors"/>
    <property type="match status" value="1"/>
</dbReference>
<feature type="domain" description="DUF6596" evidence="3">
    <location>
        <begin position="191"/>
        <end position="291"/>
    </location>
</feature>
<sequence>MKEGAQEGVAQLVDHLFRHQSGKMIAVLIRIFGMHNLEMIEDVVQESFLRAIHAWTFKQLPDNPAGWLMQVARNRAIDIIRRQQHFQQYSQELANELQQEAENTIQQFFSETEIADSQLRMIFACCHPALKEEDQIALTLKTVSGFGVAEIAHALLTNDAVIQKRLYRAKQFLKDNRISLEIPSGRELYSRLHVVYTVLYLLFNEGYKSQQPNEVIRKDLCAEAMRLCLLLTEHRAGKQPSTFALFSLMCFQASRFESRLDENNSIILLQHQDRNTWNKALIQKGYEYLNLSSQGDELSVYHLESAIAAEHCLASSFATTNWQRMLQLYDMLLQQKRTPLVILNRAIVLSQLNETVAALKEIWQLDAIEQLITSQYIYSAVLGELYIQLGDDHNASKFLQQALVLTTSLAEKRLITTKLETLVKTKMN</sequence>
<feature type="domain" description="RNA polymerase sigma-70 region 2" evidence="1">
    <location>
        <begin position="23"/>
        <end position="84"/>
    </location>
</feature>
<evidence type="ECO:0000313" key="5">
    <source>
        <dbReference type="Proteomes" id="UP000677244"/>
    </source>
</evidence>
<dbReference type="Pfam" id="PF20239">
    <property type="entry name" value="DUF6596"/>
    <property type="match status" value="1"/>
</dbReference>
<reference evidence="4 5" key="1">
    <citation type="submission" date="2021-03" db="EMBL/GenBank/DDBJ databases">
        <title>Assistant Professor.</title>
        <authorList>
            <person name="Huq M.A."/>
        </authorList>
    </citation>
    <scope>NUCLEOTIDE SEQUENCE [LARGE SCALE GENOMIC DNA]</scope>
    <source>
        <strain evidence="4 5">MAH-29</strain>
    </source>
</reference>